<comment type="caution">
    <text evidence="3">The sequence shown here is derived from an EMBL/GenBank/DDBJ whole genome shotgun (WGS) entry which is preliminary data.</text>
</comment>
<gene>
    <name evidence="3" type="ORF">ACFFGH_17000</name>
</gene>
<proteinExistence type="predicted"/>
<keyword evidence="2 3" id="KW-0812">Transmembrane</keyword>
<evidence type="ECO:0000313" key="3">
    <source>
        <dbReference type="EMBL" id="MFC0679537.1"/>
    </source>
</evidence>
<protein>
    <submittedName>
        <fullName evidence="3">Transmembrane anchor protein</fullName>
    </submittedName>
</protein>
<keyword evidence="2" id="KW-1133">Transmembrane helix</keyword>
<sequence length="220" mass="22993">MHNIDKPNDADLPSTRKLLRSTLLALVVASVVLVAVVLPAEYAIDPTGIGRALGLTEMGEIKAQLAKEAAADAAADATGLDAATRTVNAPVAPPADGVARSGTSAPSVVAPAAPGEDWRDEMRVVLQPGEGAEIKLVMKAGEQAEFSWAVQDGTVNFDAHADGGGQSISYEKGRSARSDAGVLKAAFDGNHGWFWRNRGDAPVTVVLRVRGQYSDIKRLV</sequence>
<keyword evidence="4" id="KW-1185">Reference proteome</keyword>
<organism evidence="3 4">
    <name type="scientific">Lysobacter korlensis</name>
    <dbReference type="NCBI Taxonomy" id="553636"/>
    <lineage>
        <taxon>Bacteria</taxon>
        <taxon>Pseudomonadati</taxon>
        <taxon>Pseudomonadota</taxon>
        <taxon>Gammaproteobacteria</taxon>
        <taxon>Lysobacterales</taxon>
        <taxon>Lysobacteraceae</taxon>
        <taxon>Lysobacter</taxon>
    </lineage>
</organism>
<reference evidence="3 4" key="1">
    <citation type="submission" date="2024-09" db="EMBL/GenBank/DDBJ databases">
        <authorList>
            <person name="Sun Q."/>
            <person name="Mori K."/>
        </authorList>
    </citation>
    <scope>NUCLEOTIDE SEQUENCE [LARGE SCALE GENOMIC DNA]</scope>
    <source>
        <strain evidence="3 4">KCTC 23076</strain>
    </source>
</reference>
<feature type="region of interest" description="Disordered" evidence="1">
    <location>
        <begin position="93"/>
        <end position="113"/>
    </location>
</feature>
<name>A0ABV6RRD3_9GAMM</name>
<evidence type="ECO:0000256" key="2">
    <source>
        <dbReference type="SAM" id="Phobius"/>
    </source>
</evidence>
<evidence type="ECO:0000256" key="1">
    <source>
        <dbReference type="SAM" id="MobiDB-lite"/>
    </source>
</evidence>
<dbReference type="Proteomes" id="UP001589896">
    <property type="component" value="Unassembled WGS sequence"/>
</dbReference>
<feature type="transmembrane region" description="Helical" evidence="2">
    <location>
        <begin position="21"/>
        <end position="40"/>
    </location>
</feature>
<dbReference type="RefSeq" id="WP_386670421.1">
    <property type="nucleotide sequence ID" value="NZ_JBHLTG010000004.1"/>
</dbReference>
<feature type="compositionally biased region" description="Low complexity" evidence="1">
    <location>
        <begin position="104"/>
        <end position="113"/>
    </location>
</feature>
<evidence type="ECO:0000313" key="4">
    <source>
        <dbReference type="Proteomes" id="UP001589896"/>
    </source>
</evidence>
<accession>A0ABV6RRD3</accession>
<dbReference type="EMBL" id="JBHLTG010000004">
    <property type="protein sequence ID" value="MFC0679537.1"/>
    <property type="molecule type" value="Genomic_DNA"/>
</dbReference>
<keyword evidence="2" id="KW-0472">Membrane</keyword>